<comment type="similarity">
    <text evidence="4">Belongs to the trans-sulfuration enzymes family.</text>
</comment>
<comment type="cofactor">
    <cofactor evidence="1 4">
        <name>pyridoxal 5'-phosphate</name>
        <dbReference type="ChEBI" id="CHEBI:597326"/>
    </cofactor>
</comment>
<evidence type="ECO:0000256" key="1">
    <source>
        <dbReference type="ARBA" id="ARBA00001933"/>
    </source>
</evidence>
<sequence length="394" mass="42404">MTEKTRGKRTTLVHGGTRRSQYGEVSEAMFLTQGFVYDTAEAAEERFVQAGPDEFIYARYGNPTVRMFEDRMAAITGYEDAFATASGMAAVNGALMALSKTGDHVVASRALFGSCLYVLESVLARFGVEITLVDGTDNAAWDAAIRDDTTLVFLEAISNPTLEVIDLRHVVEVSHKVGAKVIVDDAMATPIYSYAAECGADICVISTTKHVDGQGRMLGGVVCGDRETIRGPIETYLKHTGAALNPFSAWVHLKSLDTLDLRVRAQAGCALQIAQALETHSKLARVSYPGLASHPQHEVAMSQAESGGTVVAFEIDGGKEACFRFLNALEIFTISNNFADSKSIVTHPATTTHQRLPQAQKDILGISMGLVRLSVGLEDPDDLLADLMQALEAV</sequence>
<dbReference type="CDD" id="cd00614">
    <property type="entry name" value="CGS_like"/>
    <property type="match status" value="1"/>
</dbReference>
<dbReference type="EC" id="2.5.1.-" evidence="5"/>
<dbReference type="GO" id="GO:0016846">
    <property type="term" value="F:carbon-sulfur lyase activity"/>
    <property type="evidence" value="ECO:0007669"/>
    <property type="project" value="TreeGrafter"/>
</dbReference>
<feature type="modified residue" description="N6-(pyridoxal phosphate)lysine" evidence="3">
    <location>
        <position position="209"/>
    </location>
</feature>
<dbReference type="FunFam" id="3.40.640.10:FF:000046">
    <property type="entry name" value="Cystathionine gamma-lyase"/>
    <property type="match status" value="1"/>
</dbReference>
<dbReference type="FunFam" id="3.90.1150.10:FF:000033">
    <property type="entry name" value="Cystathionine gamma-synthase"/>
    <property type="match status" value="1"/>
</dbReference>
<dbReference type="GO" id="GO:0016740">
    <property type="term" value="F:transferase activity"/>
    <property type="evidence" value="ECO:0007669"/>
    <property type="project" value="UniProtKB-KW"/>
</dbReference>
<gene>
    <name evidence="5" type="ORF">GGQ68_000745</name>
</gene>
<dbReference type="AlphaFoldDB" id="A0A7W6DKW2"/>
<evidence type="ECO:0000313" key="5">
    <source>
        <dbReference type="EMBL" id="MBB3984429.1"/>
    </source>
</evidence>
<reference evidence="5 6" key="1">
    <citation type="submission" date="2020-08" db="EMBL/GenBank/DDBJ databases">
        <title>Genomic Encyclopedia of Type Strains, Phase IV (KMG-IV): sequencing the most valuable type-strain genomes for metagenomic binning, comparative biology and taxonomic classification.</title>
        <authorList>
            <person name="Goeker M."/>
        </authorList>
    </citation>
    <scope>NUCLEOTIDE SEQUENCE [LARGE SCALE GENOMIC DNA]</scope>
    <source>
        <strain evidence="5 6">DSM 102235</strain>
    </source>
</reference>
<dbReference type="Gene3D" id="3.40.640.10">
    <property type="entry name" value="Type I PLP-dependent aspartate aminotransferase-like (Major domain)"/>
    <property type="match status" value="1"/>
</dbReference>
<dbReference type="EMBL" id="JACIEJ010000002">
    <property type="protein sequence ID" value="MBB3984429.1"/>
    <property type="molecule type" value="Genomic_DNA"/>
</dbReference>
<keyword evidence="6" id="KW-1185">Reference proteome</keyword>
<dbReference type="RefSeq" id="WP_183963058.1">
    <property type="nucleotide sequence ID" value="NZ_BAABBZ010000014.1"/>
</dbReference>
<comment type="caution">
    <text evidence="5">The sequence shown here is derived from an EMBL/GenBank/DDBJ whole genome shotgun (WGS) entry which is preliminary data.</text>
</comment>
<name>A0A7W6DKW2_9RHOB</name>
<dbReference type="GO" id="GO:0019346">
    <property type="term" value="P:transsulfuration"/>
    <property type="evidence" value="ECO:0007669"/>
    <property type="project" value="InterPro"/>
</dbReference>
<organism evidence="5 6">
    <name type="scientific">Sagittula marina</name>
    <dbReference type="NCBI Taxonomy" id="943940"/>
    <lineage>
        <taxon>Bacteria</taxon>
        <taxon>Pseudomonadati</taxon>
        <taxon>Pseudomonadota</taxon>
        <taxon>Alphaproteobacteria</taxon>
        <taxon>Rhodobacterales</taxon>
        <taxon>Roseobacteraceae</taxon>
        <taxon>Sagittula</taxon>
    </lineage>
</organism>
<dbReference type="GO" id="GO:0009086">
    <property type="term" value="P:methionine biosynthetic process"/>
    <property type="evidence" value="ECO:0007669"/>
    <property type="project" value="UniProtKB-ARBA"/>
</dbReference>
<proteinExistence type="inferred from homology"/>
<dbReference type="GO" id="GO:0005737">
    <property type="term" value="C:cytoplasm"/>
    <property type="evidence" value="ECO:0007669"/>
    <property type="project" value="TreeGrafter"/>
</dbReference>
<dbReference type="PANTHER" id="PTHR11808:SF80">
    <property type="entry name" value="CYSTATHIONINE GAMMA-LYASE"/>
    <property type="match status" value="1"/>
</dbReference>
<dbReference type="InterPro" id="IPR015422">
    <property type="entry name" value="PyrdxlP-dep_Trfase_small"/>
</dbReference>
<dbReference type="SUPFAM" id="SSF53383">
    <property type="entry name" value="PLP-dependent transferases"/>
    <property type="match status" value="1"/>
</dbReference>
<protein>
    <submittedName>
        <fullName evidence="5">O-succinylhomoserine sulfhydrylase</fullName>
        <ecNumber evidence="5">2.5.1.-</ecNumber>
    </submittedName>
</protein>
<dbReference type="Pfam" id="PF01053">
    <property type="entry name" value="Cys_Met_Meta_PP"/>
    <property type="match status" value="1"/>
</dbReference>
<evidence type="ECO:0000256" key="4">
    <source>
        <dbReference type="RuleBase" id="RU362118"/>
    </source>
</evidence>
<dbReference type="GO" id="GO:0030170">
    <property type="term" value="F:pyridoxal phosphate binding"/>
    <property type="evidence" value="ECO:0007669"/>
    <property type="project" value="InterPro"/>
</dbReference>
<keyword evidence="2 3" id="KW-0663">Pyridoxal phosphate</keyword>
<keyword evidence="5" id="KW-0808">Transferase</keyword>
<dbReference type="PIRSF" id="PIRSF001434">
    <property type="entry name" value="CGS"/>
    <property type="match status" value="1"/>
</dbReference>
<evidence type="ECO:0000256" key="3">
    <source>
        <dbReference type="PIRSR" id="PIRSR001434-2"/>
    </source>
</evidence>
<dbReference type="Proteomes" id="UP000541426">
    <property type="component" value="Unassembled WGS sequence"/>
</dbReference>
<dbReference type="InterPro" id="IPR015424">
    <property type="entry name" value="PyrdxlP-dep_Trfase"/>
</dbReference>
<dbReference type="Gene3D" id="3.90.1150.10">
    <property type="entry name" value="Aspartate Aminotransferase, domain 1"/>
    <property type="match status" value="1"/>
</dbReference>
<accession>A0A7W6DKW2</accession>
<dbReference type="PANTHER" id="PTHR11808">
    <property type="entry name" value="TRANS-SULFURATION ENZYME FAMILY MEMBER"/>
    <property type="match status" value="1"/>
</dbReference>
<dbReference type="InterPro" id="IPR000277">
    <property type="entry name" value="Cys/Met-Metab_PyrdxlP-dep_enz"/>
</dbReference>
<evidence type="ECO:0000256" key="2">
    <source>
        <dbReference type="ARBA" id="ARBA00022898"/>
    </source>
</evidence>
<evidence type="ECO:0000313" key="6">
    <source>
        <dbReference type="Proteomes" id="UP000541426"/>
    </source>
</evidence>
<dbReference type="InterPro" id="IPR015421">
    <property type="entry name" value="PyrdxlP-dep_Trfase_major"/>
</dbReference>